<evidence type="ECO:0000313" key="3">
    <source>
        <dbReference type="Proteomes" id="UP001589867"/>
    </source>
</evidence>
<gene>
    <name evidence="2" type="ORF">ACFFIA_26320</name>
</gene>
<keyword evidence="1" id="KW-0472">Membrane</keyword>
<keyword evidence="3" id="KW-1185">Reference proteome</keyword>
<keyword evidence="1" id="KW-0812">Transmembrane</keyword>
<proteinExistence type="predicted"/>
<dbReference type="Proteomes" id="UP001589867">
    <property type="component" value="Unassembled WGS sequence"/>
</dbReference>
<evidence type="ECO:0000256" key="1">
    <source>
        <dbReference type="SAM" id="Phobius"/>
    </source>
</evidence>
<protein>
    <submittedName>
        <fullName evidence="2">Uncharacterized protein</fullName>
    </submittedName>
</protein>
<reference evidence="2 3" key="1">
    <citation type="submission" date="2024-09" db="EMBL/GenBank/DDBJ databases">
        <authorList>
            <person name="Sun Q."/>
            <person name="Mori K."/>
        </authorList>
    </citation>
    <scope>NUCLEOTIDE SEQUENCE [LARGE SCALE GENOMIC DNA]</scope>
    <source>
        <strain evidence="2 3">TBRC 3947</strain>
    </source>
</reference>
<evidence type="ECO:0000313" key="2">
    <source>
        <dbReference type="EMBL" id="MFC0531162.1"/>
    </source>
</evidence>
<feature type="transmembrane region" description="Helical" evidence="1">
    <location>
        <begin position="32"/>
        <end position="50"/>
    </location>
</feature>
<organism evidence="2 3">
    <name type="scientific">Phytohabitans kaempferiae</name>
    <dbReference type="NCBI Taxonomy" id="1620943"/>
    <lineage>
        <taxon>Bacteria</taxon>
        <taxon>Bacillati</taxon>
        <taxon>Actinomycetota</taxon>
        <taxon>Actinomycetes</taxon>
        <taxon>Micromonosporales</taxon>
        <taxon>Micromonosporaceae</taxon>
    </lineage>
</organism>
<comment type="caution">
    <text evidence="2">The sequence shown here is derived from an EMBL/GenBank/DDBJ whole genome shotgun (WGS) entry which is preliminary data.</text>
</comment>
<keyword evidence="1" id="KW-1133">Transmembrane helix</keyword>
<dbReference type="EMBL" id="JBHLUH010000056">
    <property type="protein sequence ID" value="MFC0531162.1"/>
    <property type="molecule type" value="Genomic_DNA"/>
</dbReference>
<dbReference type="RefSeq" id="WP_377255084.1">
    <property type="nucleotide sequence ID" value="NZ_JBHLUH010000056.1"/>
</dbReference>
<name>A0ABV6M8W2_9ACTN</name>
<sequence length="98" mass="10645">MTDLSISLASGLIVTGALKLYGALTPAIVHPASLWVAGLTVAGVGVPISIGRFRRRPKRVFILVSAFVQKHWVNKLLRHSLDRRASIEPIPVPRVSRA</sequence>
<accession>A0ABV6M8W2</accession>